<evidence type="ECO:0000256" key="8">
    <source>
        <dbReference type="ARBA" id="ARBA00022692"/>
    </source>
</evidence>
<evidence type="ECO:0000259" key="15">
    <source>
        <dbReference type="Pfam" id="PF18075"/>
    </source>
</evidence>
<evidence type="ECO:0000256" key="11">
    <source>
        <dbReference type="ARBA" id="ARBA00023306"/>
    </source>
</evidence>
<keyword evidence="6 12" id="KW-1003">Cell membrane</keyword>
<evidence type="ECO:0000256" key="5">
    <source>
        <dbReference type="ARBA" id="ARBA00021907"/>
    </source>
</evidence>
<comment type="function">
    <text evidence="1">Part of the ABC transporter FtsEX involved in cellular division.</text>
</comment>
<evidence type="ECO:0000256" key="7">
    <source>
        <dbReference type="ARBA" id="ARBA00022618"/>
    </source>
</evidence>
<dbReference type="EMBL" id="JBHSDK010000001">
    <property type="protein sequence ID" value="MFC4333756.1"/>
    <property type="molecule type" value="Genomic_DNA"/>
</dbReference>
<dbReference type="Gene3D" id="3.30.70.3040">
    <property type="match status" value="1"/>
</dbReference>
<comment type="subunit">
    <text evidence="4">Forms a membrane-associated complex with FtsE.</text>
</comment>
<keyword evidence="9 13" id="KW-1133">Transmembrane helix</keyword>
<feature type="domain" description="ABC3 transporter permease C-terminal" evidence="14">
    <location>
        <begin position="172"/>
        <end position="288"/>
    </location>
</feature>
<evidence type="ECO:0000256" key="13">
    <source>
        <dbReference type="SAM" id="Phobius"/>
    </source>
</evidence>
<evidence type="ECO:0000313" key="17">
    <source>
        <dbReference type="Proteomes" id="UP001595823"/>
    </source>
</evidence>
<dbReference type="NCBIfam" id="NF038346">
    <property type="entry name" value="FtsX_actino"/>
    <property type="match status" value="1"/>
</dbReference>
<feature type="transmembrane region" description="Helical" evidence="13">
    <location>
        <begin position="170"/>
        <end position="193"/>
    </location>
</feature>
<dbReference type="Pfam" id="PF18075">
    <property type="entry name" value="FtsX_ECD"/>
    <property type="match status" value="1"/>
</dbReference>
<dbReference type="PANTHER" id="PTHR47755:SF1">
    <property type="entry name" value="CELL DIVISION PROTEIN FTSX"/>
    <property type="match status" value="1"/>
</dbReference>
<keyword evidence="8 13" id="KW-0812">Transmembrane</keyword>
<keyword evidence="7 12" id="KW-0132">Cell division</keyword>
<dbReference type="Proteomes" id="UP001595823">
    <property type="component" value="Unassembled WGS sequence"/>
</dbReference>
<evidence type="ECO:0000256" key="1">
    <source>
        <dbReference type="ARBA" id="ARBA00003552"/>
    </source>
</evidence>
<sequence length="291" mass="32358">MRAKYVLSEVFLGLWRNISMTIAMIITMGVSLAMLGSALLLYNQVQELEEQYQTNLEVVIYMDRDVDEETVEALQSQINQDDLVAEWKYETQDEAWERFQQTFKDSPELIDSVDASVLPSAFRIRMSDITKADELIGKYQESEGVYQITNQKEVLQKVFDVLDGGQKLSLVLAGVQGIAALMLVANTIQVAAFSRRREVAIMKLVGAPNWFVQAPFVLEAVFAGFIGAVLAFATVAAGKVFVIDGKFESVFSLMPPIQWSTVLMLLPILAGIAAVISAVTAWVTLRFNIKV</sequence>
<comment type="caution">
    <text evidence="16">The sequence shown here is derived from an EMBL/GenBank/DDBJ whole genome shotgun (WGS) entry which is preliminary data.</text>
</comment>
<dbReference type="InterPro" id="IPR040690">
    <property type="entry name" value="FtsX_ECD"/>
</dbReference>
<dbReference type="PANTHER" id="PTHR47755">
    <property type="entry name" value="CELL DIVISION PROTEIN FTSX"/>
    <property type="match status" value="1"/>
</dbReference>
<name>A0ABV8TT95_9ACTN</name>
<feature type="transmembrane region" description="Helical" evidence="13">
    <location>
        <begin position="21"/>
        <end position="42"/>
    </location>
</feature>
<comment type="subcellular location">
    <subcellularLocation>
        <location evidence="2">Cell membrane</location>
        <topology evidence="2">Multi-pass membrane protein</topology>
    </subcellularLocation>
</comment>
<organism evidence="16 17">
    <name type="scientific">Salininema proteolyticum</name>
    <dbReference type="NCBI Taxonomy" id="1607685"/>
    <lineage>
        <taxon>Bacteria</taxon>
        <taxon>Bacillati</taxon>
        <taxon>Actinomycetota</taxon>
        <taxon>Actinomycetes</taxon>
        <taxon>Glycomycetales</taxon>
        <taxon>Glycomycetaceae</taxon>
        <taxon>Salininema</taxon>
    </lineage>
</organism>
<evidence type="ECO:0000256" key="2">
    <source>
        <dbReference type="ARBA" id="ARBA00004651"/>
    </source>
</evidence>
<evidence type="ECO:0000313" key="16">
    <source>
        <dbReference type="EMBL" id="MFC4333756.1"/>
    </source>
</evidence>
<proteinExistence type="inferred from homology"/>
<evidence type="ECO:0000256" key="9">
    <source>
        <dbReference type="ARBA" id="ARBA00022989"/>
    </source>
</evidence>
<feature type="domain" description="FtsX extracellular" evidence="15">
    <location>
        <begin position="56"/>
        <end position="148"/>
    </location>
</feature>
<dbReference type="InterPro" id="IPR003838">
    <property type="entry name" value="ABC3_permease_C"/>
</dbReference>
<reference evidence="17" key="1">
    <citation type="journal article" date="2019" name="Int. J. Syst. Evol. Microbiol.">
        <title>The Global Catalogue of Microorganisms (GCM) 10K type strain sequencing project: providing services to taxonomists for standard genome sequencing and annotation.</title>
        <authorList>
            <consortium name="The Broad Institute Genomics Platform"/>
            <consortium name="The Broad Institute Genome Sequencing Center for Infectious Disease"/>
            <person name="Wu L."/>
            <person name="Ma J."/>
        </authorList>
    </citation>
    <scope>NUCLEOTIDE SEQUENCE [LARGE SCALE GENOMIC DNA]</scope>
    <source>
        <strain evidence="17">IBRC-M 10908</strain>
    </source>
</reference>
<dbReference type="PIRSF" id="PIRSF003097">
    <property type="entry name" value="FtsX"/>
    <property type="match status" value="1"/>
</dbReference>
<evidence type="ECO:0000256" key="3">
    <source>
        <dbReference type="ARBA" id="ARBA00007379"/>
    </source>
</evidence>
<accession>A0ABV8TT95</accession>
<dbReference type="RefSeq" id="WP_380617488.1">
    <property type="nucleotide sequence ID" value="NZ_JBHSDK010000001.1"/>
</dbReference>
<protein>
    <recommendedName>
        <fullName evidence="5 12">Cell division protein FtsX</fullName>
    </recommendedName>
</protein>
<feature type="transmembrane region" description="Helical" evidence="13">
    <location>
        <begin position="257"/>
        <end position="285"/>
    </location>
</feature>
<gene>
    <name evidence="16" type="primary">ftsX</name>
    <name evidence="16" type="ORF">ACFPET_00900</name>
</gene>
<dbReference type="InterPro" id="IPR047929">
    <property type="entry name" value="FtsX_actino"/>
</dbReference>
<dbReference type="Pfam" id="PF02687">
    <property type="entry name" value="FtsX"/>
    <property type="match status" value="1"/>
</dbReference>
<dbReference type="InterPro" id="IPR004513">
    <property type="entry name" value="FtsX"/>
</dbReference>
<evidence type="ECO:0000256" key="4">
    <source>
        <dbReference type="ARBA" id="ARBA00011160"/>
    </source>
</evidence>
<keyword evidence="11 12" id="KW-0131">Cell cycle</keyword>
<evidence type="ECO:0000256" key="12">
    <source>
        <dbReference type="PIRNR" id="PIRNR003097"/>
    </source>
</evidence>
<evidence type="ECO:0000259" key="14">
    <source>
        <dbReference type="Pfam" id="PF02687"/>
    </source>
</evidence>
<keyword evidence="10 12" id="KW-0472">Membrane</keyword>
<comment type="similarity">
    <text evidence="3 12">Belongs to the ABC-4 integral membrane protein family. FtsX subfamily.</text>
</comment>
<keyword evidence="17" id="KW-1185">Reference proteome</keyword>
<evidence type="ECO:0000256" key="10">
    <source>
        <dbReference type="ARBA" id="ARBA00023136"/>
    </source>
</evidence>
<evidence type="ECO:0000256" key="6">
    <source>
        <dbReference type="ARBA" id="ARBA00022475"/>
    </source>
</evidence>
<feature type="transmembrane region" description="Helical" evidence="13">
    <location>
        <begin position="214"/>
        <end position="237"/>
    </location>
</feature>